<gene>
    <name evidence="3" type="ORF">RCC_06469</name>
</gene>
<accession>A0A2D3UVB4</accession>
<name>A0A2D3UVB4_9PEZI</name>
<evidence type="ECO:0000256" key="2">
    <source>
        <dbReference type="SAM" id="Phobius"/>
    </source>
</evidence>
<feature type="transmembrane region" description="Helical" evidence="2">
    <location>
        <begin position="41"/>
        <end position="59"/>
    </location>
</feature>
<organism evidence="3 4">
    <name type="scientific">Ramularia collo-cygni</name>
    <dbReference type="NCBI Taxonomy" id="112498"/>
    <lineage>
        <taxon>Eukaryota</taxon>
        <taxon>Fungi</taxon>
        <taxon>Dikarya</taxon>
        <taxon>Ascomycota</taxon>
        <taxon>Pezizomycotina</taxon>
        <taxon>Dothideomycetes</taxon>
        <taxon>Dothideomycetidae</taxon>
        <taxon>Mycosphaerellales</taxon>
        <taxon>Mycosphaerellaceae</taxon>
        <taxon>Ramularia</taxon>
    </lineage>
</organism>
<proteinExistence type="predicted"/>
<evidence type="ECO:0000256" key="1">
    <source>
        <dbReference type="SAM" id="MobiDB-lite"/>
    </source>
</evidence>
<feature type="region of interest" description="Disordered" evidence="1">
    <location>
        <begin position="116"/>
        <end position="140"/>
    </location>
</feature>
<keyword evidence="2" id="KW-0472">Membrane</keyword>
<dbReference type="AlphaFoldDB" id="A0A2D3UVB4"/>
<reference evidence="3 4" key="1">
    <citation type="submission" date="2016-03" db="EMBL/GenBank/DDBJ databases">
        <authorList>
            <person name="Ploux O."/>
        </authorList>
    </citation>
    <scope>NUCLEOTIDE SEQUENCE [LARGE SCALE GENOMIC DNA]</scope>
    <source>
        <strain evidence="3 4">URUG2</strain>
    </source>
</reference>
<feature type="compositionally biased region" description="Basic and acidic residues" evidence="1">
    <location>
        <begin position="131"/>
        <end position="140"/>
    </location>
</feature>
<evidence type="ECO:0000313" key="3">
    <source>
        <dbReference type="EMBL" id="CZT20611.1"/>
    </source>
</evidence>
<feature type="region of interest" description="Disordered" evidence="1">
    <location>
        <begin position="1"/>
        <end position="36"/>
    </location>
</feature>
<evidence type="ECO:0000313" key="4">
    <source>
        <dbReference type="Proteomes" id="UP000225277"/>
    </source>
</evidence>
<sequence>MGARLSQPRGPGGTTESSVPTRASPPPSPKRPFPRQINRRTIIAPAAAATMALLLFVYTRTSIRAAKANAQRHRDVDSGGEGLSLVNEHRRRHGLAKKIDGDGGGTVVELGREILGGARKGGGGSGAADDQTNRTEEEERAKVLKMRMARKGGDDAAK</sequence>
<feature type="region of interest" description="Disordered" evidence="1">
    <location>
        <begin position="66"/>
        <end position="87"/>
    </location>
</feature>
<dbReference type="Proteomes" id="UP000225277">
    <property type="component" value="Unassembled WGS sequence"/>
</dbReference>
<dbReference type="GeneID" id="35601606"/>
<keyword evidence="2" id="KW-1133">Transmembrane helix</keyword>
<keyword evidence="4" id="KW-1185">Reference proteome</keyword>
<dbReference type="RefSeq" id="XP_023627500.1">
    <property type="nucleotide sequence ID" value="XM_023771732.1"/>
</dbReference>
<dbReference type="EMBL" id="FJUY01000009">
    <property type="protein sequence ID" value="CZT20611.1"/>
    <property type="molecule type" value="Genomic_DNA"/>
</dbReference>
<protein>
    <submittedName>
        <fullName evidence="3">Uncharacterized protein</fullName>
    </submittedName>
</protein>
<keyword evidence="2" id="KW-0812">Transmembrane</keyword>
<dbReference type="OrthoDB" id="5304367at2759"/>